<dbReference type="EMBL" id="UINC01000872">
    <property type="protein sequence ID" value="SUZ62470.1"/>
    <property type="molecule type" value="Genomic_DNA"/>
</dbReference>
<dbReference type="Pfam" id="PF12766">
    <property type="entry name" value="Pyridox_oxase_2"/>
    <property type="match status" value="1"/>
</dbReference>
<evidence type="ECO:0000313" key="2">
    <source>
        <dbReference type="EMBL" id="SUZ62470.1"/>
    </source>
</evidence>
<dbReference type="Gene3D" id="2.30.110.10">
    <property type="entry name" value="Electron Transport, Fmn-binding Protein, Chain A"/>
    <property type="match status" value="1"/>
</dbReference>
<gene>
    <name evidence="2" type="ORF">METZ01_LOCUS15324</name>
</gene>
<proteinExistence type="predicted"/>
<dbReference type="InterPro" id="IPR012349">
    <property type="entry name" value="Split_barrel_FMN-bd"/>
</dbReference>
<sequence>MFSTRLGHQRGDNLRHASSETKFGRGALLAFERLGFTVELAKRMSSDKLQTILEQTWSGLAKATGQADHPWRLPALGAHGLNGPEVRTMVLRSVDPVTRQLIAQTDVRSTKVPGFRKDPRVAWHFFDPQTKVQVRANGRVTVHHDDEVTRTAWAAVPEANKRNYATPSAPGLPVDDPSISQAQAGAYTAAYANFSVLCAEITFIDWLQLGDEHHRRAQFTWTGSDWRGAWVVP</sequence>
<dbReference type="AlphaFoldDB" id="A0A381P6I3"/>
<dbReference type="InterPro" id="IPR024624">
    <property type="entry name" value="Pyridox_Oxase_Alr4036_FMN-bd"/>
</dbReference>
<dbReference type="SUPFAM" id="SSF50475">
    <property type="entry name" value="FMN-binding split barrel"/>
    <property type="match status" value="1"/>
</dbReference>
<evidence type="ECO:0000259" key="1">
    <source>
        <dbReference type="Pfam" id="PF12766"/>
    </source>
</evidence>
<reference evidence="2" key="1">
    <citation type="submission" date="2018-05" db="EMBL/GenBank/DDBJ databases">
        <authorList>
            <person name="Lanie J.A."/>
            <person name="Ng W.-L."/>
            <person name="Kazmierczak K.M."/>
            <person name="Andrzejewski T.M."/>
            <person name="Davidsen T.M."/>
            <person name="Wayne K.J."/>
            <person name="Tettelin H."/>
            <person name="Glass J.I."/>
            <person name="Rusch D."/>
            <person name="Podicherti R."/>
            <person name="Tsui H.-C.T."/>
            <person name="Winkler M.E."/>
        </authorList>
    </citation>
    <scope>NUCLEOTIDE SEQUENCE</scope>
</reference>
<organism evidence="2">
    <name type="scientific">marine metagenome</name>
    <dbReference type="NCBI Taxonomy" id="408172"/>
    <lineage>
        <taxon>unclassified sequences</taxon>
        <taxon>metagenomes</taxon>
        <taxon>ecological metagenomes</taxon>
    </lineage>
</organism>
<dbReference type="GO" id="GO:0010181">
    <property type="term" value="F:FMN binding"/>
    <property type="evidence" value="ECO:0007669"/>
    <property type="project" value="InterPro"/>
</dbReference>
<accession>A0A381P6I3</accession>
<feature type="domain" description="Pyridoxamine 5'-phosphate oxidase Alr4036 family FMN-binding" evidence="1">
    <location>
        <begin position="74"/>
        <end position="143"/>
    </location>
</feature>
<protein>
    <recommendedName>
        <fullName evidence="1">Pyridoxamine 5'-phosphate oxidase Alr4036 family FMN-binding domain-containing protein</fullName>
    </recommendedName>
</protein>
<name>A0A381P6I3_9ZZZZ</name>